<proteinExistence type="predicted"/>
<name>A0A7Z2T7V0_9VIBR</name>
<dbReference type="EMBL" id="CP047476">
    <property type="protein sequence ID" value="QIA65828.1"/>
    <property type="molecule type" value="Genomic_DNA"/>
</dbReference>
<feature type="transmembrane region" description="Helical" evidence="1">
    <location>
        <begin position="21"/>
        <end position="44"/>
    </location>
</feature>
<keyword evidence="3" id="KW-1185">Reference proteome</keyword>
<gene>
    <name evidence="2" type="ORF">GT360_20145</name>
</gene>
<sequence>MLIKLARFSLCKTKGMGTIEFVMGFMLFWWMCMAWVEASFMSYVSALGDLAVSEAARATKVREDEDYSTVFSSVINDSGSLWAGIVSSNNFKMDVDFVSSVSELHSYDATMCGWMIPADADDPCYNIKSPDDKAIAIYRVNYEYTPMFNYFLDSKKLFLREAIVIQEYERDQFYFN</sequence>
<keyword evidence="1" id="KW-1133">Transmembrane helix</keyword>
<keyword evidence="1" id="KW-0472">Membrane</keyword>
<dbReference type="Proteomes" id="UP000464262">
    <property type="component" value="Chromosome 2"/>
</dbReference>
<evidence type="ECO:0000256" key="1">
    <source>
        <dbReference type="SAM" id="Phobius"/>
    </source>
</evidence>
<reference evidence="2 3" key="1">
    <citation type="submission" date="2020-01" db="EMBL/GenBank/DDBJ databases">
        <title>Whole genome and functional gene identification of agarase of Vibrio HN897.</title>
        <authorList>
            <person name="Liu Y."/>
            <person name="Zhao Z."/>
        </authorList>
    </citation>
    <scope>NUCLEOTIDE SEQUENCE [LARGE SCALE GENOMIC DNA]</scope>
    <source>
        <strain evidence="2 3">HN897</strain>
    </source>
</reference>
<organism evidence="2 3">
    <name type="scientific">Vibrio astriarenae</name>
    <dbReference type="NCBI Taxonomy" id="1481923"/>
    <lineage>
        <taxon>Bacteria</taxon>
        <taxon>Pseudomonadati</taxon>
        <taxon>Pseudomonadota</taxon>
        <taxon>Gammaproteobacteria</taxon>
        <taxon>Vibrionales</taxon>
        <taxon>Vibrionaceae</taxon>
        <taxon>Vibrio</taxon>
    </lineage>
</organism>
<dbReference type="AlphaFoldDB" id="A0A7Z2T7V0"/>
<dbReference type="KEGG" id="vas:GT360_20145"/>
<protein>
    <submittedName>
        <fullName evidence="2">Pilus assembly protein</fullName>
    </submittedName>
</protein>
<evidence type="ECO:0000313" key="2">
    <source>
        <dbReference type="EMBL" id="QIA65828.1"/>
    </source>
</evidence>
<keyword evidence="1" id="KW-0812">Transmembrane</keyword>
<accession>A0A7Z2T7V0</accession>
<evidence type="ECO:0000313" key="3">
    <source>
        <dbReference type="Proteomes" id="UP000464262"/>
    </source>
</evidence>
<dbReference type="RefSeq" id="WP_164650726.1">
    <property type="nucleotide sequence ID" value="NZ_CP047476.1"/>
</dbReference>